<dbReference type="SUPFAM" id="SSF55486">
    <property type="entry name" value="Metalloproteases ('zincins'), catalytic domain"/>
    <property type="match status" value="1"/>
</dbReference>
<evidence type="ECO:0000313" key="2">
    <source>
        <dbReference type="Proteomes" id="UP001597387"/>
    </source>
</evidence>
<dbReference type="CDD" id="cd20169">
    <property type="entry name" value="Peptidase_M90_mtfA"/>
    <property type="match status" value="1"/>
</dbReference>
<dbReference type="Pfam" id="PF06167">
    <property type="entry name" value="Peptidase_M90"/>
    <property type="match status" value="1"/>
</dbReference>
<dbReference type="EMBL" id="JBHUHZ010000001">
    <property type="protein sequence ID" value="MFD2161528.1"/>
    <property type="molecule type" value="Genomic_DNA"/>
</dbReference>
<comment type="caution">
    <text evidence="1">The sequence shown here is derived from an EMBL/GenBank/DDBJ whole genome shotgun (WGS) entry which is preliminary data.</text>
</comment>
<name>A0ABW4ZHT7_9SPHI</name>
<sequence length="255" mass="29028">MLIAALILAVALILLFVWKKPGAANPKNPALPEHIASLLNDHIAFYRKLDEDEKIKFEQKISAFISKVYIEGVGTEVEDVDRILVAASAIIPIFKFGNWEYRNLTSVILYPDTFNQDFQFQGADRTVLGVVGTGFMHGQMILSKNALREGFRIDNDARNTAIHEFVHLLDMADGDVDGVPELLLSSAYFSPWIKAIHKEMKRIEKGKSDIDPYALTNDAEFFAVLSEYFFEKPEKMKRRYPELYSFADKMYNPVP</sequence>
<reference evidence="2" key="1">
    <citation type="journal article" date="2019" name="Int. J. Syst. Evol. Microbiol.">
        <title>The Global Catalogue of Microorganisms (GCM) 10K type strain sequencing project: providing services to taxonomists for standard genome sequencing and annotation.</title>
        <authorList>
            <consortium name="The Broad Institute Genomics Platform"/>
            <consortium name="The Broad Institute Genome Sequencing Center for Infectious Disease"/>
            <person name="Wu L."/>
            <person name="Ma J."/>
        </authorList>
    </citation>
    <scope>NUCLEOTIDE SEQUENCE [LARGE SCALE GENOMIC DNA]</scope>
    <source>
        <strain evidence="2">KCTC 42217</strain>
    </source>
</reference>
<gene>
    <name evidence="1" type="ORF">ACFSJU_03935</name>
</gene>
<accession>A0ABW4ZHT7</accession>
<dbReference type="Gene3D" id="3.40.390.10">
    <property type="entry name" value="Collagenase (Catalytic Domain)"/>
    <property type="match status" value="1"/>
</dbReference>
<dbReference type="InterPro" id="IPR010384">
    <property type="entry name" value="MtfA_fam"/>
</dbReference>
<dbReference type="RefSeq" id="WP_255899111.1">
    <property type="nucleotide sequence ID" value="NZ_JAFMZO010000001.1"/>
</dbReference>
<dbReference type="InterPro" id="IPR024079">
    <property type="entry name" value="MetalloPept_cat_dom_sf"/>
</dbReference>
<dbReference type="Gene3D" id="1.10.472.150">
    <property type="entry name" value="Glucose-regulated metallo-peptidase M90, N-terminal domain"/>
    <property type="match status" value="1"/>
</dbReference>
<organism evidence="1 2">
    <name type="scientific">Paradesertivirga mongoliensis</name>
    <dbReference type="NCBI Taxonomy" id="2100740"/>
    <lineage>
        <taxon>Bacteria</taxon>
        <taxon>Pseudomonadati</taxon>
        <taxon>Bacteroidota</taxon>
        <taxon>Sphingobacteriia</taxon>
        <taxon>Sphingobacteriales</taxon>
        <taxon>Sphingobacteriaceae</taxon>
        <taxon>Paradesertivirga</taxon>
    </lineage>
</organism>
<protein>
    <submittedName>
        <fullName evidence="1">Zinc-dependent peptidase</fullName>
    </submittedName>
</protein>
<evidence type="ECO:0000313" key="1">
    <source>
        <dbReference type="EMBL" id="MFD2161528.1"/>
    </source>
</evidence>
<dbReference type="PANTHER" id="PTHR30164:SF2">
    <property type="entry name" value="PROTEIN MTFA"/>
    <property type="match status" value="1"/>
</dbReference>
<dbReference type="PANTHER" id="PTHR30164">
    <property type="entry name" value="MTFA PEPTIDASE"/>
    <property type="match status" value="1"/>
</dbReference>
<proteinExistence type="predicted"/>
<dbReference type="Proteomes" id="UP001597387">
    <property type="component" value="Unassembled WGS sequence"/>
</dbReference>
<dbReference type="InterPro" id="IPR042252">
    <property type="entry name" value="MtfA_N"/>
</dbReference>
<keyword evidence="2" id="KW-1185">Reference proteome</keyword>